<keyword evidence="3" id="KW-1185">Reference proteome</keyword>
<dbReference type="RefSeq" id="WP_035936330.1">
    <property type="nucleotide sequence ID" value="NZ_CADFFX010000009.1"/>
</dbReference>
<evidence type="ECO:0000313" key="3">
    <source>
        <dbReference type="Proteomes" id="UP000027466"/>
    </source>
</evidence>
<dbReference type="AlphaFoldDB" id="A0A069PMJ9"/>
<sequence>MGSLITVTDAGRAALVAPGNDGTNAHKIVRIGLATAVFSTDRGLTTLPNELKRIATFGGENIAPDTVHVTMQDDTSDQYTLFGLGLYLENDVLLGVYSQATPIMEKSPAAMLLLSVDIQFATMDAAALTFGDATFLNPPATTEVPGVIELATQVEVNAGTDALRAVTPKTAAMRYAALTGADFTGPITAKNSSFGAGTKRGNIWSDATNAYFYSDGHAYLGSQAADGIAAIVAGNNVAARALPSGRVLVGPANDDGIGLLQVAGPITAQTPVAGDSSKRAATTEFVVTAIASASVGSIVLEPRTTARAGFLKCNGALLNRADYPALWAYAQASGAIVAEANWSAGWWGCFSTGNGATTFRIPELRGEFLRCWDDARGVDASRGIGFTQGSQNIWHAHGASAAAVGDHVHTAWTDSQGWHGHHGNTYAIGDHQHVLDQPVPIYVVDSDRGVGASSQFSIDTVPRYPYTSWSGAHGHGFDTDGAGTHGHNVGIGGAGTHTHGITVNGDGGGEARPRNIALLALIRAY</sequence>
<dbReference type="InterPro" id="IPR037053">
    <property type="entry name" value="Phage_tail_collar_dom_sf"/>
</dbReference>
<accession>A0A069PMJ9</accession>
<organism evidence="2 3">
    <name type="scientific">Caballeronia glathei</name>
    <dbReference type="NCBI Taxonomy" id="60547"/>
    <lineage>
        <taxon>Bacteria</taxon>
        <taxon>Pseudomonadati</taxon>
        <taxon>Pseudomonadota</taxon>
        <taxon>Betaproteobacteria</taxon>
        <taxon>Burkholderiales</taxon>
        <taxon>Burkholderiaceae</taxon>
        <taxon>Caballeronia</taxon>
    </lineage>
</organism>
<evidence type="ECO:0000259" key="1">
    <source>
        <dbReference type="Pfam" id="PF07484"/>
    </source>
</evidence>
<reference evidence="2 3" key="1">
    <citation type="submission" date="2014-03" db="EMBL/GenBank/DDBJ databases">
        <title>Draft Genome Sequences of Four Burkholderia Strains.</title>
        <authorList>
            <person name="Liu X.Y."/>
            <person name="Li C.X."/>
            <person name="Xu J.H."/>
        </authorList>
    </citation>
    <scope>NUCLEOTIDE SEQUENCE [LARGE SCALE GENOMIC DNA]</scope>
    <source>
        <strain evidence="2 3">DSM 50014</strain>
    </source>
</reference>
<dbReference type="STRING" id="60547.GCA_000751215_04802"/>
<dbReference type="Gene3D" id="3.90.1340.10">
    <property type="entry name" value="Phage tail collar domain"/>
    <property type="match status" value="1"/>
</dbReference>
<comment type="caution">
    <text evidence="2">The sequence shown here is derived from an EMBL/GenBank/DDBJ whole genome shotgun (WGS) entry which is preliminary data.</text>
</comment>
<name>A0A069PMJ9_9BURK</name>
<feature type="domain" description="Phage tail collar" evidence="1">
    <location>
        <begin position="296"/>
        <end position="328"/>
    </location>
</feature>
<protein>
    <submittedName>
        <fullName evidence="2">Tail protein</fullName>
    </submittedName>
</protein>
<dbReference type="Proteomes" id="UP000027466">
    <property type="component" value="Unassembled WGS sequence"/>
</dbReference>
<dbReference type="Pfam" id="PF07484">
    <property type="entry name" value="Collar"/>
    <property type="match status" value="1"/>
</dbReference>
<dbReference type="InterPro" id="IPR011083">
    <property type="entry name" value="Phage_tail_collar_dom"/>
</dbReference>
<evidence type="ECO:0000313" key="2">
    <source>
        <dbReference type="EMBL" id="KDR41129.1"/>
    </source>
</evidence>
<dbReference type="EMBL" id="JFHC01000031">
    <property type="protein sequence ID" value="KDR41129.1"/>
    <property type="molecule type" value="Genomic_DNA"/>
</dbReference>
<dbReference type="SUPFAM" id="SSF88874">
    <property type="entry name" value="Receptor-binding domain of short tail fibre protein gp12"/>
    <property type="match status" value="1"/>
</dbReference>
<proteinExistence type="predicted"/>
<gene>
    <name evidence="2" type="ORF">BG61_20680</name>
</gene>